<organism evidence="1">
    <name type="scientific">Siphoviridae sp. ctzSN25</name>
    <dbReference type="NCBI Taxonomy" id="2826529"/>
    <lineage>
        <taxon>Viruses</taxon>
        <taxon>Duplodnaviria</taxon>
        <taxon>Heunggongvirae</taxon>
        <taxon>Uroviricota</taxon>
        <taxon>Caudoviricetes</taxon>
    </lineage>
</organism>
<reference evidence="1" key="1">
    <citation type="journal article" date="2021" name="Proc. Natl. Acad. Sci. U.S.A.">
        <title>A Catalog of Tens of Thousands of Viruses from Human Metagenomes Reveals Hidden Associations with Chronic Diseases.</title>
        <authorList>
            <person name="Tisza M.J."/>
            <person name="Buck C.B."/>
        </authorList>
    </citation>
    <scope>NUCLEOTIDE SEQUENCE</scope>
    <source>
        <strain evidence="1">CtzSN25</strain>
    </source>
</reference>
<sequence length="281" mass="31878">MAIDDKTTRLNEATFTSYGENPKDRCWYDECDCDEIPVADCQRLVDENNKGVGRFACMAESQKCYNPKFFSSFMKKLACQLNHYIQNICALWDMVQCMAEYLSKMGDVGAVQVNYARNSAVSSADFYHPITDGYDLDLYMDSTTGVVAGESDDGRRKQTDRKYRVYIRWCADGTTLNPAQDNTMEIVVYHSGEQYTEDLRKNRGVHWQMTGISDGAMEMSDSIIVPAGQHVKVRVEPANSSSGVFRVHQFKLEYTPIMDAQDTPECLKLTELPKDDCNCPK</sequence>
<accession>A0A8S5QV65</accession>
<protein>
    <submittedName>
        <fullName evidence="1">Uncharacterized protein</fullName>
    </submittedName>
</protein>
<name>A0A8S5QV65_9CAUD</name>
<dbReference type="EMBL" id="BK015743">
    <property type="protein sequence ID" value="DAE22944.1"/>
    <property type="molecule type" value="Genomic_DNA"/>
</dbReference>
<evidence type="ECO:0000313" key="1">
    <source>
        <dbReference type="EMBL" id="DAE22944.1"/>
    </source>
</evidence>
<proteinExistence type="predicted"/>